<proteinExistence type="predicted"/>
<evidence type="ECO:0000313" key="4">
    <source>
        <dbReference type="Proteomes" id="UP000237378"/>
    </source>
</evidence>
<dbReference type="EMBL" id="MING01000087">
    <property type="protein sequence ID" value="POF99714.1"/>
    <property type="molecule type" value="Genomic_DNA"/>
</dbReference>
<dbReference type="Proteomes" id="UP000218731">
    <property type="component" value="Plasmid pKF715B"/>
</dbReference>
<reference evidence="1 3" key="1">
    <citation type="submission" date="2015-11" db="EMBL/GenBank/DDBJ databases">
        <title>Complete genome sequencing of a biphenyl-degrading bacterium, Pseudomonas putida KF715 (=NBRC110667).</title>
        <authorList>
            <person name="Suenaga H."/>
            <person name="Fujihara N."/>
            <person name="Watanabe T."/>
            <person name="Hirose J."/>
            <person name="Kimura N."/>
            <person name="Yamazoe A."/>
            <person name="Hosoyama A."/>
            <person name="Shimodaira J."/>
            <person name="Furukawa K."/>
        </authorList>
    </citation>
    <scope>NUCLEOTIDE SEQUENCE [LARGE SCALE GENOMIC DNA]</scope>
    <source>
        <strain evidence="1 3">KF715</strain>
        <plasmid evidence="1">pKF715B</plasmid>
        <plasmid evidence="3">Plasmid pkf715b dna</plasmid>
    </source>
</reference>
<reference evidence="2 4" key="3">
    <citation type="submission" date="2018-03" db="EMBL/GenBank/DDBJ databases">
        <title>Draft genome of Pseudomonas putida strain KH-18-2.</title>
        <authorList>
            <person name="Yoshizawa S."/>
            <person name="Khan N.H."/>
            <person name="Nishimura M."/>
            <person name="Chiura H.X."/>
            <person name="Ogura Y."/>
            <person name="Hayashi T."/>
            <person name="Kogure K."/>
        </authorList>
    </citation>
    <scope>NUCLEOTIDE SEQUENCE [LARGE SCALE GENOMIC DNA]</scope>
    <source>
        <strain evidence="2 4">KH-18-2</strain>
    </source>
</reference>
<dbReference type="EMBL" id="AP015031">
    <property type="protein sequence ID" value="BAW27171.1"/>
    <property type="molecule type" value="Genomic_DNA"/>
</dbReference>
<geneLocation type="plasmid" evidence="3">
    <name>pkf715b dna</name>
</geneLocation>
<geneLocation type="plasmid" evidence="1">
    <name>pKF715B</name>
</geneLocation>
<evidence type="ECO:0000313" key="1">
    <source>
        <dbReference type="EMBL" id="BAW27171.1"/>
    </source>
</evidence>
<keyword evidence="1" id="KW-0614">Plasmid</keyword>
<protein>
    <submittedName>
        <fullName evidence="1">Uncharacterized protein</fullName>
    </submittedName>
</protein>
<gene>
    <name evidence="2" type="ORF">BGP82_28145</name>
    <name evidence="1" type="ORF">KF715C_pB650</name>
</gene>
<evidence type="ECO:0000313" key="2">
    <source>
        <dbReference type="EMBL" id="POF99714.1"/>
    </source>
</evidence>
<organism evidence="1 3">
    <name type="scientific">Pseudomonas putida</name>
    <name type="common">Arthrobacter siderocapsulatus</name>
    <dbReference type="NCBI Taxonomy" id="303"/>
    <lineage>
        <taxon>Bacteria</taxon>
        <taxon>Pseudomonadati</taxon>
        <taxon>Pseudomonadota</taxon>
        <taxon>Gammaproteobacteria</taxon>
        <taxon>Pseudomonadales</taxon>
        <taxon>Pseudomonadaceae</taxon>
        <taxon>Pseudomonas</taxon>
    </lineage>
</organism>
<dbReference type="Proteomes" id="UP000237378">
    <property type="component" value="Unassembled WGS sequence"/>
</dbReference>
<dbReference type="RefSeq" id="WP_016487001.1">
    <property type="nucleotide sequence ID" value="NZ_AP015031.1"/>
</dbReference>
<dbReference type="AlphaFoldDB" id="A0A1L7NNZ6"/>
<evidence type="ECO:0000313" key="3">
    <source>
        <dbReference type="Proteomes" id="UP000218731"/>
    </source>
</evidence>
<name>A0A1L7NNZ6_PSEPU</name>
<accession>A0A1L7NNZ6</accession>
<sequence length="150" mass="16760">MRTVEKMVRMPVCIGQEPLVGNYYTVECKLCGWVGSSEVLTDDCQCTQDEGDRLCLGDTDEIGTDRLLEIVQAMDRRHGESQKAYQQLIEHTNETEQHLDKAAELLEEIVQSGQAYRECTDKGSATGRRVAAVLGYVAQFQPDPHPAEPD</sequence>
<reference evidence="2 4" key="2">
    <citation type="submission" date="2016-08" db="EMBL/GenBank/DDBJ databases">
        <authorList>
            <person name="Seilhamer J.J."/>
        </authorList>
    </citation>
    <scope>NUCLEOTIDE SEQUENCE [LARGE SCALE GENOMIC DNA]</scope>
    <source>
        <strain evidence="2 4">KH-18-2</strain>
    </source>
</reference>